<evidence type="ECO:0000313" key="1">
    <source>
        <dbReference type="EMBL" id="GGD49772.1"/>
    </source>
</evidence>
<dbReference type="Proteomes" id="UP000625780">
    <property type="component" value="Unassembled WGS sequence"/>
</dbReference>
<reference evidence="2" key="1">
    <citation type="journal article" date="2019" name="Int. J. Syst. Evol. Microbiol.">
        <title>The Global Catalogue of Microorganisms (GCM) 10K type strain sequencing project: providing services to taxonomists for standard genome sequencing and annotation.</title>
        <authorList>
            <consortium name="The Broad Institute Genomics Platform"/>
            <consortium name="The Broad Institute Genome Sequencing Center for Infectious Disease"/>
            <person name="Wu L."/>
            <person name="Ma J."/>
        </authorList>
    </citation>
    <scope>NUCLEOTIDE SEQUENCE [LARGE SCALE GENOMIC DNA]</scope>
    <source>
        <strain evidence="2">CGMCC 1.12606</strain>
    </source>
</reference>
<proteinExistence type="predicted"/>
<accession>A0ABQ1QXB9</accession>
<keyword evidence="2" id="KW-1185">Reference proteome</keyword>
<gene>
    <name evidence="1" type="ORF">GCM10011361_15580</name>
</gene>
<dbReference type="Gene3D" id="2.60.120.260">
    <property type="entry name" value="Galactose-binding domain-like"/>
    <property type="match status" value="1"/>
</dbReference>
<organism evidence="1 2">
    <name type="scientific">Muriicola marianensis</name>
    <dbReference type="NCBI Taxonomy" id="1324801"/>
    <lineage>
        <taxon>Bacteria</taxon>
        <taxon>Pseudomonadati</taxon>
        <taxon>Bacteroidota</taxon>
        <taxon>Flavobacteriia</taxon>
        <taxon>Flavobacteriales</taxon>
        <taxon>Flavobacteriaceae</taxon>
        <taxon>Muriicola</taxon>
    </lineage>
</organism>
<protein>
    <submittedName>
        <fullName evidence="1">Uncharacterized protein</fullName>
    </submittedName>
</protein>
<dbReference type="PROSITE" id="PS51257">
    <property type="entry name" value="PROKAR_LIPOPROTEIN"/>
    <property type="match status" value="1"/>
</dbReference>
<comment type="caution">
    <text evidence="1">The sequence shown here is derived from an EMBL/GenBank/DDBJ whole genome shotgun (WGS) entry which is preliminary data.</text>
</comment>
<evidence type="ECO:0000313" key="2">
    <source>
        <dbReference type="Proteomes" id="UP000625780"/>
    </source>
</evidence>
<name>A0ABQ1QXB9_9FLAO</name>
<sequence length="217" mass="24742">MKTTYNIMLRNRLLYYWFLFLFLSSCREGYTPPWGDQIAGNTYCQNLLHYTEDFHDEYWFKDEADVQNNVATDPNKHRTADLLDISEDPKESRVYQKVDSVPSGTFVFSVHLRSTPGTKGSFAIGVEFRGQKRIWNKEVVELSDDAWTRASVKIEVPAEGEIVVFPAYALIKGSSLNKVYAWGAQLERITSSDENAGAYCGNEVLLGSTSSEYTFIR</sequence>
<dbReference type="EMBL" id="BMFH01000001">
    <property type="protein sequence ID" value="GGD49772.1"/>
    <property type="molecule type" value="Genomic_DNA"/>
</dbReference>